<accession>A0ABW3WRY6</accession>
<evidence type="ECO:0000313" key="8">
    <source>
        <dbReference type="Proteomes" id="UP001597241"/>
    </source>
</evidence>
<sequence length="194" mass="21600">MKVIGLTGGIGSGKSTVLNFFKELGVATFIADVEAKKLMNSNADLIQEITKLFGDNAYKNGVLNSAFIAQIVFNNTSKLAQLNALVHPKVKDHFANFLAQTNAEIVMYEAAILFESGSYKQCDYVITVTANLEERVQRVMRRDGVDRLAVETRIKNQLGDEAKIKKSDFVIYNNALKSTKEQVKTIFDILMKLN</sequence>
<dbReference type="PANTHER" id="PTHR10695">
    <property type="entry name" value="DEPHOSPHO-COA KINASE-RELATED"/>
    <property type="match status" value="1"/>
</dbReference>
<dbReference type="Proteomes" id="UP001597241">
    <property type="component" value="Unassembled WGS sequence"/>
</dbReference>
<dbReference type="Gene3D" id="3.40.50.300">
    <property type="entry name" value="P-loop containing nucleotide triphosphate hydrolases"/>
    <property type="match status" value="1"/>
</dbReference>
<dbReference type="InterPro" id="IPR027417">
    <property type="entry name" value="P-loop_NTPase"/>
</dbReference>
<evidence type="ECO:0000256" key="3">
    <source>
        <dbReference type="ARBA" id="ARBA00022840"/>
    </source>
</evidence>
<keyword evidence="8" id="KW-1185">Reference proteome</keyword>
<dbReference type="InterPro" id="IPR001977">
    <property type="entry name" value="Depp_CoAkinase"/>
</dbReference>
<comment type="subcellular location">
    <subcellularLocation>
        <location evidence="5">Cytoplasm</location>
    </subcellularLocation>
</comment>
<dbReference type="EC" id="2.7.1.24" evidence="5 6"/>
<protein>
    <recommendedName>
        <fullName evidence="5 6">Dephospho-CoA kinase</fullName>
        <ecNumber evidence="5 6">2.7.1.24</ecNumber>
    </recommendedName>
    <alternativeName>
        <fullName evidence="5">Dephosphocoenzyme A kinase</fullName>
    </alternativeName>
</protein>
<evidence type="ECO:0000256" key="1">
    <source>
        <dbReference type="ARBA" id="ARBA00009018"/>
    </source>
</evidence>
<dbReference type="SUPFAM" id="SSF52540">
    <property type="entry name" value="P-loop containing nucleoside triphosphate hydrolases"/>
    <property type="match status" value="1"/>
</dbReference>
<evidence type="ECO:0000256" key="2">
    <source>
        <dbReference type="ARBA" id="ARBA00022741"/>
    </source>
</evidence>
<dbReference type="PANTHER" id="PTHR10695:SF46">
    <property type="entry name" value="BIFUNCTIONAL COENZYME A SYNTHASE-RELATED"/>
    <property type="match status" value="1"/>
</dbReference>
<dbReference type="GO" id="GO:0004140">
    <property type="term" value="F:dephospho-CoA kinase activity"/>
    <property type="evidence" value="ECO:0007669"/>
    <property type="project" value="UniProtKB-EC"/>
</dbReference>
<dbReference type="EMBL" id="JBHTMV010000004">
    <property type="protein sequence ID" value="MFD1294307.1"/>
    <property type="molecule type" value="Genomic_DNA"/>
</dbReference>
<evidence type="ECO:0000256" key="5">
    <source>
        <dbReference type="HAMAP-Rule" id="MF_00376"/>
    </source>
</evidence>
<keyword evidence="3 5" id="KW-0067">ATP-binding</keyword>
<dbReference type="PROSITE" id="PS51219">
    <property type="entry name" value="DPCK"/>
    <property type="match status" value="1"/>
</dbReference>
<reference evidence="8" key="1">
    <citation type="journal article" date="2019" name="Int. J. Syst. Evol. Microbiol.">
        <title>The Global Catalogue of Microorganisms (GCM) 10K type strain sequencing project: providing services to taxonomists for standard genome sequencing and annotation.</title>
        <authorList>
            <consortium name="The Broad Institute Genomics Platform"/>
            <consortium name="The Broad Institute Genome Sequencing Center for Infectious Disease"/>
            <person name="Wu L."/>
            <person name="Ma J."/>
        </authorList>
    </citation>
    <scope>NUCLEOTIDE SEQUENCE [LARGE SCALE GENOMIC DNA]</scope>
    <source>
        <strain evidence="8">CCUG 62221</strain>
    </source>
</reference>
<dbReference type="HAMAP" id="MF_00376">
    <property type="entry name" value="Dephospho_CoA_kinase"/>
    <property type="match status" value="1"/>
</dbReference>
<keyword evidence="5 7" id="KW-0418">Kinase</keyword>
<evidence type="ECO:0000256" key="6">
    <source>
        <dbReference type="NCBIfam" id="TIGR00152"/>
    </source>
</evidence>
<keyword evidence="5" id="KW-0963">Cytoplasm</keyword>
<dbReference type="CDD" id="cd02022">
    <property type="entry name" value="DPCK"/>
    <property type="match status" value="1"/>
</dbReference>
<dbReference type="Pfam" id="PF01121">
    <property type="entry name" value="CoaE"/>
    <property type="match status" value="1"/>
</dbReference>
<comment type="function">
    <text evidence="5">Catalyzes the phosphorylation of the 3'-hydroxyl group of dephosphocoenzyme A to form coenzyme A.</text>
</comment>
<name>A0ABW3WRY6_9FLAO</name>
<organism evidence="7 8">
    <name type="scientific">Lutibacter holmesii</name>
    <dbReference type="NCBI Taxonomy" id="1137985"/>
    <lineage>
        <taxon>Bacteria</taxon>
        <taxon>Pseudomonadati</taxon>
        <taxon>Bacteroidota</taxon>
        <taxon>Flavobacteriia</taxon>
        <taxon>Flavobacteriales</taxon>
        <taxon>Flavobacteriaceae</taxon>
        <taxon>Lutibacter</taxon>
    </lineage>
</organism>
<keyword evidence="4 5" id="KW-0173">Coenzyme A biosynthesis</keyword>
<evidence type="ECO:0000256" key="4">
    <source>
        <dbReference type="ARBA" id="ARBA00022993"/>
    </source>
</evidence>
<gene>
    <name evidence="5 7" type="primary">coaE</name>
    <name evidence="7" type="ORF">ACFQ5N_10705</name>
</gene>
<comment type="similarity">
    <text evidence="1 5">Belongs to the CoaE family.</text>
</comment>
<evidence type="ECO:0000313" key="7">
    <source>
        <dbReference type="EMBL" id="MFD1294307.1"/>
    </source>
</evidence>
<proteinExistence type="inferred from homology"/>
<feature type="binding site" evidence="5">
    <location>
        <begin position="11"/>
        <end position="16"/>
    </location>
    <ligand>
        <name>ATP</name>
        <dbReference type="ChEBI" id="CHEBI:30616"/>
    </ligand>
</feature>
<comment type="pathway">
    <text evidence="5">Cofactor biosynthesis; coenzyme A biosynthesis; CoA from (R)-pantothenate: step 5/5.</text>
</comment>
<dbReference type="NCBIfam" id="TIGR00152">
    <property type="entry name" value="dephospho-CoA kinase"/>
    <property type="match status" value="1"/>
</dbReference>
<keyword evidence="2 5" id="KW-0547">Nucleotide-binding</keyword>
<comment type="caution">
    <text evidence="7">The sequence shown here is derived from an EMBL/GenBank/DDBJ whole genome shotgun (WGS) entry which is preliminary data.</text>
</comment>
<comment type="catalytic activity">
    <reaction evidence="5">
        <text>3'-dephospho-CoA + ATP = ADP + CoA + H(+)</text>
        <dbReference type="Rhea" id="RHEA:18245"/>
        <dbReference type="ChEBI" id="CHEBI:15378"/>
        <dbReference type="ChEBI" id="CHEBI:30616"/>
        <dbReference type="ChEBI" id="CHEBI:57287"/>
        <dbReference type="ChEBI" id="CHEBI:57328"/>
        <dbReference type="ChEBI" id="CHEBI:456216"/>
        <dbReference type="EC" id="2.7.1.24"/>
    </reaction>
</comment>
<dbReference type="RefSeq" id="WP_386809497.1">
    <property type="nucleotide sequence ID" value="NZ_JBHTMV010000004.1"/>
</dbReference>
<keyword evidence="5 7" id="KW-0808">Transferase</keyword>